<dbReference type="CDD" id="cd04590">
    <property type="entry name" value="CBS_pair_CorC_HlyC_assoc"/>
    <property type="match status" value="1"/>
</dbReference>
<gene>
    <name evidence="12" type="ORF">CLV56_1131</name>
</gene>
<dbReference type="Pfam" id="PF01595">
    <property type="entry name" value="CNNM"/>
    <property type="match status" value="1"/>
</dbReference>
<sequence>MSGDLWALVLVVVLLGLNALFVGAEFALISARRTQLEPQARAGSMPARLAIRAMERVSLAMAAAQLGITVCSLGLGAVGEPALAHLFEPVFEALGIPHGLVHPFAFVVAMGIVTYLHVVLGEMVPKNVALAGPERVVLWLGPFMLAVIWLLRPFVVALNAIANGAVRLVRLEPKDEVGASFTSDEVAGLVDESRAEGLLDDDEYELVTGALGFETASIEQVLLPTGSLVTVPAGSTRADVEQVSARTGFSRFPVTDSDGQMVGYLHLKDAIEVSGLTRPIPAKWIRPLASVQRSTGLYDALRLMQQRGAHMARVVADDGAALGVVMLSDVLEELVGEIREDARRADGTG</sequence>
<evidence type="ECO:0000256" key="8">
    <source>
        <dbReference type="PROSITE-ProRule" id="PRU01193"/>
    </source>
</evidence>
<evidence type="ECO:0000259" key="11">
    <source>
        <dbReference type="PROSITE" id="PS51846"/>
    </source>
</evidence>
<dbReference type="InterPro" id="IPR002550">
    <property type="entry name" value="CNNM"/>
</dbReference>
<name>A0A0B2BSG2_9ACTN</name>
<dbReference type="SMART" id="SM00116">
    <property type="entry name" value="CBS"/>
    <property type="match status" value="2"/>
</dbReference>
<evidence type="ECO:0000256" key="6">
    <source>
        <dbReference type="ARBA" id="ARBA00023136"/>
    </source>
</evidence>
<dbReference type="PROSITE" id="PS51371">
    <property type="entry name" value="CBS"/>
    <property type="match status" value="2"/>
</dbReference>
<dbReference type="InterPro" id="IPR044751">
    <property type="entry name" value="Ion_transp-like_CBS"/>
</dbReference>
<evidence type="ECO:0000256" key="1">
    <source>
        <dbReference type="ARBA" id="ARBA00004651"/>
    </source>
</evidence>
<organism evidence="12 13">
    <name type="scientific">Mumia flava</name>
    <dbReference type="NCBI Taxonomy" id="1348852"/>
    <lineage>
        <taxon>Bacteria</taxon>
        <taxon>Bacillati</taxon>
        <taxon>Actinomycetota</taxon>
        <taxon>Actinomycetes</taxon>
        <taxon>Propionibacteriales</taxon>
        <taxon>Nocardioidaceae</taxon>
        <taxon>Mumia</taxon>
    </lineage>
</organism>
<feature type="transmembrane region" description="Helical" evidence="9">
    <location>
        <begin position="99"/>
        <end position="124"/>
    </location>
</feature>
<proteinExistence type="predicted"/>
<dbReference type="SUPFAM" id="SSF54631">
    <property type="entry name" value="CBS-domain pair"/>
    <property type="match status" value="1"/>
</dbReference>
<dbReference type="EMBL" id="PGEZ01000001">
    <property type="protein sequence ID" value="PJJ56914.1"/>
    <property type="molecule type" value="Genomic_DNA"/>
</dbReference>
<dbReference type="GO" id="GO:0005886">
    <property type="term" value="C:plasma membrane"/>
    <property type="evidence" value="ECO:0007669"/>
    <property type="project" value="UniProtKB-SubCell"/>
</dbReference>
<keyword evidence="7" id="KW-0129">CBS domain</keyword>
<keyword evidence="13" id="KW-1185">Reference proteome</keyword>
<dbReference type="PANTHER" id="PTHR43099">
    <property type="entry name" value="UPF0053 PROTEIN YRKA"/>
    <property type="match status" value="1"/>
</dbReference>
<dbReference type="Gene3D" id="3.10.580.10">
    <property type="entry name" value="CBS-domain"/>
    <property type="match status" value="1"/>
</dbReference>
<feature type="transmembrane region" description="Helical" evidence="9">
    <location>
        <begin position="57"/>
        <end position="79"/>
    </location>
</feature>
<keyword evidence="2" id="KW-1003">Cell membrane</keyword>
<evidence type="ECO:0000256" key="7">
    <source>
        <dbReference type="PROSITE-ProRule" id="PRU00703"/>
    </source>
</evidence>
<dbReference type="OrthoDB" id="110231at2"/>
<evidence type="ECO:0000256" key="4">
    <source>
        <dbReference type="ARBA" id="ARBA00022737"/>
    </source>
</evidence>
<evidence type="ECO:0000313" key="13">
    <source>
        <dbReference type="Proteomes" id="UP000230842"/>
    </source>
</evidence>
<evidence type="ECO:0000256" key="2">
    <source>
        <dbReference type="ARBA" id="ARBA00022475"/>
    </source>
</evidence>
<evidence type="ECO:0000256" key="9">
    <source>
        <dbReference type="SAM" id="Phobius"/>
    </source>
</evidence>
<evidence type="ECO:0000256" key="5">
    <source>
        <dbReference type="ARBA" id="ARBA00022989"/>
    </source>
</evidence>
<feature type="domain" description="CNNM transmembrane" evidence="11">
    <location>
        <begin position="1"/>
        <end position="203"/>
    </location>
</feature>
<accession>A0A0B2BSG2</accession>
<keyword evidence="3 8" id="KW-0812">Transmembrane</keyword>
<keyword evidence="4" id="KW-0677">Repeat</keyword>
<evidence type="ECO:0000256" key="3">
    <source>
        <dbReference type="ARBA" id="ARBA00022692"/>
    </source>
</evidence>
<evidence type="ECO:0000259" key="10">
    <source>
        <dbReference type="PROSITE" id="PS51371"/>
    </source>
</evidence>
<feature type="transmembrane region" description="Helical" evidence="9">
    <location>
        <begin position="6"/>
        <end position="29"/>
    </location>
</feature>
<keyword evidence="5 8" id="KW-1133">Transmembrane helix</keyword>
<feature type="domain" description="CBS" evidence="10">
    <location>
        <begin position="222"/>
        <end position="282"/>
    </location>
</feature>
<comment type="caution">
    <text evidence="12">The sequence shown here is derived from an EMBL/GenBank/DDBJ whole genome shotgun (WGS) entry which is preliminary data.</text>
</comment>
<comment type="subcellular location">
    <subcellularLocation>
        <location evidence="1">Cell membrane</location>
        <topology evidence="1">Multi-pass membrane protein</topology>
    </subcellularLocation>
</comment>
<keyword evidence="6 8" id="KW-0472">Membrane</keyword>
<protein>
    <submittedName>
        <fullName evidence="12">CBS domain containing-hemolysin-like protein</fullName>
    </submittedName>
</protein>
<evidence type="ECO:0000313" key="12">
    <source>
        <dbReference type="EMBL" id="PJJ56914.1"/>
    </source>
</evidence>
<dbReference type="RefSeq" id="WP_039342977.1">
    <property type="nucleotide sequence ID" value="NZ_PGEZ01000001.1"/>
</dbReference>
<dbReference type="PANTHER" id="PTHR43099:SF5">
    <property type="entry name" value="HLYC_CORC FAMILY TRANSPORTER"/>
    <property type="match status" value="1"/>
</dbReference>
<dbReference type="InterPro" id="IPR000644">
    <property type="entry name" value="CBS_dom"/>
</dbReference>
<feature type="transmembrane region" description="Helical" evidence="9">
    <location>
        <begin position="136"/>
        <end position="162"/>
    </location>
</feature>
<reference evidence="12 13" key="1">
    <citation type="submission" date="2017-11" db="EMBL/GenBank/DDBJ databases">
        <title>Genomic Encyclopedia of Archaeal and Bacterial Type Strains, Phase II (KMG-II): From Individual Species to Whole Genera.</title>
        <authorList>
            <person name="Goeker M."/>
        </authorList>
    </citation>
    <scope>NUCLEOTIDE SEQUENCE [LARGE SCALE GENOMIC DNA]</scope>
    <source>
        <strain evidence="12 13">DSM 27763</strain>
    </source>
</reference>
<dbReference type="Pfam" id="PF00571">
    <property type="entry name" value="CBS"/>
    <property type="match status" value="2"/>
</dbReference>
<dbReference type="InterPro" id="IPR051676">
    <property type="entry name" value="UPF0053_domain"/>
</dbReference>
<dbReference type="PROSITE" id="PS51846">
    <property type="entry name" value="CNNM"/>
    <property type="match status" value="1"/>
</dbReference>
<feature type="domain" description="CBS" evidence="10">
    <location>
        <begin position="284"/>
        <end position="340"/>
    </location>
</feature>
<dbReference type="Proteomes" id="UP000230842">
    <property type="component" value="Unassembled WGS sequence"/>
</dbReference>
<dbReference type="AlphaFoldDB" id="A0A0B2BSG2"/>
<dbReference type="InterPro" id="IPR046342">
    <property type="entry name" value="CBS_dom_sf"/>
</dbReference>